<evidence type="ECO:0000313" key="6">
    <source>
        <dbReference type="EMBL" id="WLD58090.1"/>
    </source>
</evidence>
<evidence type="ECO:0000256" key="4">
    <source>
        <dbReference type="ARBA" id="ARBA00023163"/>
    </source>
</evidence>
<dbReference type="Pfam" id="PF00126">
    <property type="entry name" value="HTH_1"/>
    <property type="match status" value="1"/>
</dbReference>
<dbReference type="InterPro" id="IPR058163">
    <property type="entry name" value="LysR-type_TF_proteobact-type"/>
</dbReference>
<dbReference type="PROSITE" id="PS50931">
    <property type="entry name" value="HTH_LYSR"/>
    <property type="match status" value="1"/>
</dbReference>
<evidence type="ECO:0000259" key="5">
    <source>
        <dbReference type="PROSITE" id="PS50931"/>
    </source>
</evidence>
<dbReference type="InterPro" id="IPR036390">
    <property type="entry name" value="WH_DNA-bd_sf"/>
</dbReference>
<dbReference type="Pfam" id="PF03466">
    <property type="entry name" value="LysR_substrate"/>
    <property type="match status" value="1"/>
</dbReference>
<evidence type="ECO:0000256" key="3">
    <source>
        <dbReference type="ARBA" id="ARBA00023125"/>
    </source>
</evidence>
<evidence type="ECO:0000256" key="1">
    <source>
        <dbReference type="ARBA" id="ARBA00009437"/>
    </source>
</evidence>
<sequence length="311" mass="35718">MKYPPLKALAVFETVARLNSFSQAATELHVSQSAVSHQIRMLEDYLGETLFNRQGRYLLLTDEGRSYYEGIAPALAQIQRATEQLQGHENMQVRLAMFSSFAVRWLIPRLPSLQRQHPQLDLSLEMMNEAPVLSDRVADCFITLDNAQRGFTTELIYSERLFAICSKTFWQRMQDEQPQFDWASQTELLDPGVLAGYPLLSIHSIYGQRGEDWRRWYAAAGAQLPDNARLHHFSHMLLALEAARHHQGIALTNDYMHDVDDDGDLMMLPFHSLHTSDSFYLAYKTSRQYEPGIRLLSQWLVQQAKASGLRD</sequence>
<dbReference type="GO" id="GO:0006351">
    <property type="term" value="P:DNA-templated transcription"/>
    <property type="evidence" value="ECO:0007669"/>
    <property type="project" value="TreeGrafter"/>
</dbReference>
<evidence type="ECO:0000256" key="2">
    <source>
        <dbReference type="ARBA" id="ARBA00023015"/>
    </source>
</evidence>
<reference evidence="6" key="1">
    <citation type="submission" date="2022-07" db="EMBL/GenBank/DDBJ databases">
        <title>Complete genome sequence of Salinispirillum sp. LH10-3-1 capable of multiple carbohydrate inversion isolated from a soda lake.</title>
        <authorList>
            <person name="Liu J."/>
            <person name="Zhai Y."/>
            <person name="Zhang H."/>
            <person name="Yang H."/>
            <person name="Qu J."/>
            <person name="Li J."/>
        </authorList>
    </citation>
    <scope>NUCLEOTIDE SEQUENCE</scope>
    <source>
        <strain evidence="6">LH 10-3-1</strain>
    </source>
</reference>
<dbReference type="PANTHER" id="PTHR30537">
    <property type="entry name" value="HTH-TYPE TRANSCRIPTIONAL REGULATOR"/>
    <property type="match status" value="1"/>
</dbReference>
<dbReference type="FunFam" id="1.10.10.10:FF:000038">
    <property type="entry name" value="Glycine cleavage system transcriptional activator"/>
    <property type="match status" value="1"/>
</dbReference>
<keyword evidence="4" id="KW-0804">Transcription</keyword>
<dbReference type="GO" id="GO:0043565">
    <property type="term" value="F:sequence-specific DNA binding"/>
    <property type="evidence" value="ECO:0007669"/>
    <property type="project" value="TreeGrafter"/>
</dbReference>
<protein>
    <submittedName>
        <fullName evidence="6">LysR substrate-binding domain-containing protein</fullName>
    </submittedName>
</protein>
<keyword evidence="3" id="KW-0238">DNA-binding</keyword>
<dbReference type="PANTHER" id="PTHR30537:SF26">
    <property type="entry name" value="GLYCINE CLEAVAGE SYSTEM TRANSCRIPTIONAL ACTIVATOR"/>
    <property type="match status" value="1"/>
</dbReference>
<proteinExistence type="inferred from homology"/>
<keyword evidence="2" id="KW-0805">Transcription regulation</keyword>
<accession>A0AB38YFS8</accession>
<feature type="domain" description="HTH lysR-type" evidence="5">
    <location>
        <begin position="4"/>
        <end position="61"/>
    </location>
</feature>
<dbReference type="AlphaFoldDB" id="A0AB38YFS8"/>
<dbReference type="GO" id="GO:0003700">
    <property type="term" value="F:DNA-binding transcription factor activity"/>
    <property type="evidence" value="ECO:0007669"/>
    <property type="project" value="InterPro"/>
</dbReference>
<dbReference type="InterPro" id="IPR000847">
    <property type="entry name" value="LysR_HTH_N"/>
</dbReference>
<gene>
    <name evidence="6" type="ORF">NFC81_15455</name>
</gene>
<dbReference type="SUPFAM" id="SSF46785">
    <property type="entry name" value="Winged helix' DNA-binding domain"/>
    <property type="match status" value="1"/>
</dbReference>
<dbReference type="EMBL" id="CP101717">
    <property type="protein sequence ID" value="WLD58090.1"/>
    <property type="molecule type" value="Genomic_DNA"/>
</dbReference>
<dbReference type="RefSeq" id="WP_304995376.1">
    <property type="nucleotide sequence ID" value="NZ_CP101717.1"/>
</dbReference>
<name>A0AB38YFS8_9GAMM</name>
<comment type="similarity">
    <text evidence="1">Belongs to the LysR transcriptional regulatory family.</text>
</comment>
<dbReference type="Gene3D" id="1.10.10.10">
    <property type="entry name" value="Winged helix-like DNA-binding domain superfamily/Winged helix DNA-binding domain"/>
    <property type="match status" value="1"/>
</dbReference>
<dbReference type="InterPro" id="IPR005119">
    <property type="entry name" value="LysR_subst-bd"/>
</dbReference>
<dbReference type="InterPro" id="IPR036388">
    <property type="entry name" value="WH-like_DNA-bd_sf"/>
</dbReference>
<dbReference type="Gene3D" id="3.40.190.10">
    <property type="entry name" value="Periplasmic binding protein-like II"/>
    <property type="match status" value="2"/>
</dbReference>
<organism evidence="6">
    <name type="scientific">Salinispirillum sp. LH 10-3-1</name>
    <dbReference type="NCBI Taxonomy" id="2952525"/>
    <lineage>
        <taxon>Bacteria</taxon>
        <taxon>Pseudomonadati</taxon>
        <taxon>Pseudomonadota</taxon>
        <taxon>Gammaproteobacteria</taxon>
        <taxon>Oceanospirillales</taxon>
        <taxon>Saccharospirillaceae</taxon>
        <taxon>Salinispirillum</taxon>
    </lineage>
</organism>
<dbReference type="PRINTS" id="PR00039">
    <property type="entry name" value="HTHLYSR"/>
</dbReference>
<dbReference type="SUPFAM" id="SSF53850">
    <property type="entry name" value="Periplasmic binding protein-like II"/>
    <property type="match status" value="1"/>
</dbReference>